<evidence type="ECO:0000256" key="19">
    <source>
        <dbReference type="ARBA" id="ARBA00022801"/>
    </source>
</evidence>
<evidence type="ECO:0000256" key="5">
    <source>
        <dbReference type="ARBA" id="ARBA00004300"/>
    </source>
</evidence>
<evidence type="ECO:0000256" key="17">
    <source>
        <dbReference type="ARBA" id="ARBA00022771"/>
    </source>
</evidence>
<accession>A0A7N6FC33</accession>
<evidence type="ECO:0000256" key="33">
    <source>
        <dbReference type="PROSITE-ProRule" id="PRU00502"/>
    </source>
</evidence>
<keyword evidence="23" id="KW-0805">Transcription regulation</keyword>
<feature type="domain" description="UBP-type" evidence="34">
    <location>
        <begin position="819"/>
        <end position="919"/>
    </location>
</feature>
<dbReference type="GO" id="GO:0051646">
    <property type="term" value="P:mitochondrion localization"/>
    <property type="evidence" value="ECO:0007669"/>
    <property type="project" value="UniProtKB-ARBA"/>
</dbReference>
<dbReference type="FunFam" id="3.40.800.20:FF:000005">
    <property type="entry name" value="histone deacetylase 6"/>
    <property type="match status" value="1"/>
</dbReference>
<keyword evidence="16" id="KW-0677">Repeat</keyword>
<dbReference type="GO" id="GO:0043204">
    <property type="term" value="C:perikaryon"/>
    <property type="evidence" value="ECO:0007669"/>
    <property type="project" value="UniProtKB-SubCell"/>
</dbReference>
<comment type="cofactor">
    <cofactor evidence="1">
        <name>Zn(2+)</name>
        <dbReference type="ChEBI" id="CHEBI:29105"/>
    </cofactor>
</comment>
<comment type="catalytic activity">
    <reaction evidence="30">
        <text>N(6)-acetyl-L-lysyl-[alpha-tubulin] + H2O = L-lysyl-[alpha-tubulin] + acetate</text>
        <dbReference type="Rhea" id="RHEA:21548"/>
        <dbReference type="Rhea" id="RHEA-COMP:11278"/>
        <dbReference type="Rhea" id="RHEA-COMP:11279"/>
        <dbReference type="ChEBI" id="CHEBI:15377"/>
        <dbReference type="ChEBI" id="CHEBI:29969"/>
        <dbReference type="ChEBI" id="CHEBI:30089"/>
        <dbReference type="ChEBI" id="CHEBI:61930"/>
    </reaction>
    <physiologicalReaction direction="left-to-right" evidence="30">
        <dbReference type="Rhea" id="RHEA:21549"/>
    </physiologicalReaction>
</comment>
<evidence type="ECO:0000256" key="1">
    <source>
        <dbReference type="ARBA" id="ARBA00001947"/>
    </source>
</evidence>
<evidence type="ECO:0000256" key="32">
    <source>
        <dbReference type="ARBA" id="ARBA00082852"/>
    </source>
</evidence>
<evidence type="ECO:0000256" key="24">
    <source>
        <dbReference type="ARBA" id="ARBA00023163"/>
    </source>
</evidence>
<evidence type="ECO:0000256" key="16">
    <source>
        <dbReference type="ARBA" id="ARBA00022737"/>
    </source>
</evidence>
<evidence type="ECO:0000259" key="34">
    <source>
        <dbReference type="PROSITE" id="PS50271"/>
    </source>
</evidence>
<proteinExistence type="inferred from homology"/>
<evidence type="ECO:0000256" key="8">
    <source>
        <dbReference type="ARBA" id="ARBA00004906"/>
    </source>
</evidence>
<reference evidence="35" key="1">
    <citation type="submission" date="2021-04" db="EMBL/GenBank/DDBJ databases">
        <authorList>
            <consortium name="Wellcome Sanger Institute Data Sharing"/>
        </authorList>
    </citation>
    <scope>NUCLEOTIDE SEQUENCE [LARGE SCALE GENOMIC DNA]</scope>
</reference>
<keyword evidence="22" id="KW-0156">Chromatin regulator</keyword>
<dbReference type="PANTHER" id="PTHR10625:SF21">
    <property type="entry name" value="HISTONE DEACETYLASE 6"/>
    <property type="match status" value="1"/>
</dbReference>
<gene>
    <name evidence="35" type="primary">HDAC6</name>
</gene>
<evidence type="ECO:0000256" key="12">
    <source>
        <dbReference type="ARBA" id="ARBA00022491"/>
    </source>
</evidence>
<evidence type="ECO:0000256" key="29">
    <source>
        <dbReference type="ARBA" id="ARBA00049136"/>
    </source>
</evidence>
<evidence type="ECO:0000256" key="23">
    <source>
        <dbReference type="ARBA" id="ARBA00023015"/>
    </source>
</evidence>
<evidence type="ECO:0000256" key="27">
    <source>
        <dbReference type="ARBA" id="ARBA00023242"/>
    </source>
</evidence>
<dbReference type="GeneTree" id="ENSGT00940000159563"/>
<dbReference type="Pfam" id="PF02148">
    <property type="entry name" value="zf-UBP"/>
    <property type="match status" value="1"/>
</dbReference>
<dbReference type="GO" id="GO:0030424">
    <property type="term" value="C:axon"/>
    <property type="evidence" value="ECO:0007669"/>
    <property type="project" value="UniProtKB-SubCell"/>
</dbReference>
<name>A0A7N6FC33_ANATE</name>
<dbReference type="InterPro" id="IPR013083">
    <property type="entry name" value="Znf_RING/FYVE/PHD"/>
</dbReference>
<sequence length="923" mass="101763">TSIMKELERQELLSQCIRVEVRVCLCMDILKHYVDLMRSTQTMSESELQTLSEKYDSIYLHPVSLLAVGSVLQLVDQVMTFELRNGFAVIRPPGHHAQCNKADGYSVFNNVAIAARHAQTRHSVSRVLIVDWDVHHGQGIQYLFQEDPSVLYFSVHRYEHGSFWPHLPESDSQCVGSGRAEGRNINLPWNKVSPTDLEVLLDFLLQCVCQFQPQLVLVCAGFDAALGDQKGEMCVSSQCFHILTRMLMSLGEGRLVLALEGGYNLQSTAEGVAACVRALLGGACPPLTPPTVPSDSALQSISQTISALYPHWASLQVLEGIQLSEDRVLRAIANEDNSKQASPTPSFATTTGLVYDERMMEHLNMWDRHHPEQPQRISKIFSKHQQLGLVDRCQRIPARLATEEELSVCHSVQHIEQMKATAEMKPRDLHKLGEDFNSIYINNQSFQSAQLAAGGCFNAVDKILEGQVSNGVAIVRPPGHHAERDSPCGFCFFNTAALVARHAQTISHDAPLRVLILDWDVHHGNGTQHMFEDDDSVLYISLHRYDNGTFFPSSEDAAPDRVGVSKGAGFNVNVAWSGGQMGDSDYLAAFHHVVMPIATEFNPGLVLVSAGFDAAQGDPLGGYHVTPEGYAHLTHMLMSLAEGRVLLILEGGYNLSSISDAMAMCTSVLLGDPPPSLVTPLPPPHQSAVATINEVIRHHAPYWRSLRIHSQFRIYFMFVFSFFRTLDQLTQGLAGLDISQIPATSTPVGGARPKVRLSPEVTCEGEVKVESRAAKPEQSQSADSTLVSLFLTCLSLTCLSLTSLSLCPQSTLYVVDPLSWCPHLDAVKPVPLSGIDVFLPCQDCGSDAENWICLTCYQVFCGRYINEHMVTHGVVSEHPLVLSFADLSVWCYLCEAYIHNQVLYEAKNAAHGAKFGEEIPPWS</sequence>
<reference evidence="35" key="3">
    <citation type="submission" date="2025-09" db="UniProtKB">
        <authorList>
            <consortium name="Ensembl"/>
        </authorList>
    </citation>
    <scope>IDENTIFICATION</scope>
</reference>
<dbReference type="GO" id="GO:0005813">
    <property type="term" value="C:centrosome"/>
    <property type="evidence" value="ECO:0007669"/>
    <property type="project" value="UniProtKB-SubCell"/>
</dbReference>
<comment type="catalytic activity">
    <reaction evidence="29">
        <text>N(6)-acetyl-L-lysyl-[protein] + H2O = L-lysyl-[protein] + acetate</text>
        <dbReference type="Rhea" id="RHEA:58108"/>
        <dbReference type="Rhea" id="RHEA-COMP:9752"/>
        <dbReference type="Rhea" id="RHEA-COMP:10731"/>
        <dbReference type="ChEBI" id="CHEBI:15377"/>
        <dbReference type="ChEBI" id="CHEBI:29969"/>
        <dbReference type="ChEBI" id="CHEBI:30089"/>
        <dbReference type="ChEBI" id="CHEBI:61930"/>
    </reaction>
    <physiologicalReaction direction="left-to-right" evidence="29">
        <dbReference type="Rhea" id="RHEA:58109"/>
    </physiologicalReaction>
</comment>
<evidence type="ECO:0000256" key="21">
    <source>
        <dbReference type="ARBA" id="ARBA00022843"/>
    </source>
</evidence>
<keyword evidence="21" id="KW-0832">Ubl conjugation</keyword>
<evidence type="ECO:0000256" key="26">
    <source>
        <dbReference type="ARBA" id="ARBA00023212"/>
    </source>
</evidence>
<evidence type="ECO:0000256" key="22">
    <source>
        <dbReference type="ARBA" id="ARBA00022853"/>
    </source>
</evidence>
<dbReference type="Proteomes" id="UP000265040">
    <property type="component" value="Chromosome 7"/>
</dbReference>
<evidence type="ECO:0000313" key="36">
    <source>
        <dbReference type="Proteomes" id="UP000265040"/>
    </source>
</evidence>
<evidence type="ECO:0000256" key="15">
    <source>
        <dbReference type="ARBA" id="ARBA00022723"/>
    </source>
</evidence>
<keyword evidence="17 33" id="KW-0863">Zinc-finger</keyword>
<evidence type="ECO:0000313" key="35">
    <source>
        <dbReference type="Ensembl" id="ENSATEP00000050607.1"/>
    </source>
</evidence>
<dbReference type="GO" id="GO:0032886">
    <property type="term" value="P:regulation of microtubule-based process"/>
    <property type="evidence" value="ECO:0007669"/>
    <property type="project" value="UniProtKB-ARBA"/>
</dbReference>
<keyword evidence="25" id="KW-0009">Actin-binding</keyword>
<dbReference type="InterPro" id="IPR023696">
    <property type="entry name" value="Ureohydrolase_dom_sf"/>
</dbReference>
<dbReference type="Ensembl" id="ENSATET00000054792.2">
    <property type="protein sequence ID" value="ENSATEP00000050607.1"/>
    <property type="gene ID" value="ENSATEG00000019652.3"/>
</dbReference>
<dbReference type="PRINTS" id="PR01270">
    <property type="entry name" value="HDASUPER"/>
</dbReference>
<keyword evidence="10" id="KW-0488">Methylation</keyword>
<keyword evidence="27" id="KW-0539">Nucleus</keyword>
<comment type="similarity">
    <text evidence="9">Belongs to the histone deacetylase family. HD type 2 subfamily.</text>
</comment>
<evidence type="ECO:0000256" key="30">
    <source>
        <dbReference type="ARBA" id="ARBA00050910"/>
    </source>
</evidence>
<dbReference type="GO" id="GO:0016787">
    <property type="term" value="F:hydrolase activity"/>
    <property type="evidence" value="ECO:0007669"/>
    <property type="project" value="UniProtKB-KW"/>
</dbReference>
<keyword evidence="15" id="KW-0479">Metal-binding</keyword>
<evidence type="ECO:0000256" key="18">
    <source>
        <dbReference type="ARBA" id="ARBA00022786"/>
    </source>
</evidence>
<evidence type="ECO:0000256" key="9">
    <source>
        <dbReference type="ARBA" id="ARBA00007738"/>
    </source>
</evidence>
<keyword evidence="14" id="KW-0808">Transferase</keyword>
<reference evidence="35" key="2">
    <citation type="submission" date="2025-08" db="UniProtKB">
        <authorList>
            <consortium name="Ensembl"/>
        </authorList>
    </citation>
    <scope>IDENTIFICATION</scope>
</reference>
<dbReference type="InterPro" id="IPR000286">
    <property type="entry name" value="HDACs"/>
</dbReference>
<dbReference type="GO" id="GO:0006950">
    <property type="term" value="P:response to stress"/>
    <property type="evidence" value="ECO:0007669"/>
    <property type="project" value="UniProtKB-ARBA"/>
</dbReference>
<comment type="pathway">
    <text evidence="8">Protein modification; protein ubiquitination.</text>
</comment>
<keyword evidence="18" id="KW-0833">Ubl conjugation pathway</keyword>
<comment type="subcellular location">
    <subcellularLocation>
        <location evidence="7">Cell projection</location>
        <location evidence="7">Axon</location>
    </subcellularLocation>
    <subcellularLocation>
        <location evidence="4">Cell projection</location>
        <location evidence="4">Dendrite</location>
    </subcellularLocation>
    <subcellularLocation>
        <location evidence="2">Cytoplasm</location>
        <location evidence="2">Cytoskeleton</location>
        <location evidence="2">Cilium basal body</location>
    </subcellularLocation>
    <subcellularLocation>
        <location evidence="5">Cytoplasm</location>
        <location evidence="5">Cytoskeleton</location>
        <location evidence="5">Microtubule organizing center</location>
        <location evidence="5">Centrosome</location>
    </subcellularLocation>
    <subcellularLocation>
        <location evidence="3">Nucleus</location>
    </subcellularLocation>
    <subcellularLocation>
        <location evidence="6">Perikaryon</location>
    </subcellularLocation>
</comment>
<dbReference type="GO" id="GO:0008270">
    <property type="term" value="F:zinc ion binding"/>
    <property type="evidence" value="ECO:0007669"/>
    <property type="project" value="UniProtKB-KW"/>
</dbReference>
<evidence type="ECO:0000256" key="14">
    <source>
        <dbReference type="ARBA" id="ARBA00022679"/>
    </source>
</evidence>
<dbReference type="GO" id="GO:0051129">
    <property type="term" value="P:negative regulation of cellular component organization"/>
    <property type="evidence" value="ECO:0007669"/>
    <property type="project" value="UniProtKB-ARBA"/>
</dbReference>
<dbReference type="FunFam" id="3.30.40.10:FF:000342">
    <property type="entry name" value="Histone deacetylase 6"/>
    <property type="match status" value="1"/>
</dbReference>
<keyword evidence="24" id="KW-0804">Transcription</keyword>
<keyword evidence="12" id="KW-0678">Repressor</keyword>
<evidence type="ECO:0000256" key="20">
    <source>
        <dbReference type="ARBA" id="ARBA00022833"/>
    </source>
</evidence>
<keyword evidence="11" id="KW-0963">Cytoplasm</keyword>
<organism evidence="35 36">
    <name type="scientific">Anabas testudineus</name>
    <name type="common">Climbing perch</name>
    <name type="synonym">Anthias testudineus</name>
    <dbReference type="NCBI Taxonomy" id="64144"/>
    <lineage>
        <taxon>Eukaryota</taxon>
        <taxon>Metazoa</taxon>
        <taxon>Chordata</taxon>
        <taxon>Craniata</taxon>
        <taxon>Vertebrata</taxon>
        <taxon>Euteleostomi</taxon>
        <taxon>Actinopterygii</taxon>
        <taxon>Neopterygii</taxon>
        <taxon>Teleostei</taxon>
        <taxon>Neoteleostei</taxon>
        <taxon>Acanthomorphata</taxon>
        <taxon>Anabantaria</taxon>
        <taxon>Anabantiformes</taxon>
        <taxon>Anabantoidei</taxon>
        <taxon>Anabantidae</taxon>
        <taxon>Anabas</taxon>
    </lineage>
</organism>
<dbReference type="Gene3D" id="3.30.40.10">
    <property type="entry name" value="Zinc/RING finger domain, C3HC4 (zinc finger)"/>
    <property type="match status" value="1"/>
</dbReference>
<dbReference type="PROSITE" id="PS50271">
    <property type="entry name" value="ZF_UBP"/>
    <property type="match status" value="1"/>
</dbReference>
<dbReference type="GO" id="GO:0030425">
    <property type="term" value="C:dendrite"/>
    <property type="evidence" value="ECO:0007669"/>
    <property type="project" value="UniProtKB-SubCell"/>
</dbReference>
<evidence type="ECO:0000256" key="7">
    <source>
        <dbReference type="ARBA" id="ARBA00004489"/>
    </source>
</evidence>
<dbReference type="Gene3D" id="3.40.800.20">
    <property type="entry name" value="Histone deacetylase domain"/>
    <property type="match status" value="2"/>
</dbReference>
<dbReference type="InterPro" id="IPR001607">
    <property type="entry name" value="Znf_UBP"/>
</dbReference>
<dbReference type="InterPro" id="IPR023801">
    <property type="entry name" value="His_deacetylse_dom"/>
</dbReference>
<dbReference type="SUPFAM" id="SSF57850">
    <property type="entry name" value="RING/U-box"/>
    <property type="match status" value="1"/>
</dbReference>
<evidence type="ECO:0000256" key="25">
    <source>
        <dbReference type="ARBA" id="ARBA00023203"/>
    </source>
</evidence>
<evidence type="ECO:0000256" key="28">
    <source>
        <dbReference type="ARBA" id="ARBA00023273"/>
    </source>
</evidence>
<evidence type="ECO:0000256" key="11">
    <source>
        <dbReference type="ARBA" id="ARBA00022490"/>
    </source>
</evidence>
<evidence type="ECO:0000256" key="10">
    <source>
        <dbReference type="ARBA" id="ARBA00022481"/>
    </source>
</evidence>
<evidence type="ECO:0000256" key="6">
    <source>
        <dbReference type="ARBA" id="ARBA00004484"/>
    </source>
</evidence>
<keyword evidence="13" id="KW-0597">Phosphoprotein</keyword>
<dbReference type="PANTHER" id="PTHR10625">
    <property type="entry name" value="HISTONE DEACETYLASE HDAC1-RELATED"/>
    <property type="match status" value="1"/>
</dbReference>
<evidence type="ECO:0000256" key="2">
    <source>
        <dbReference type="ARBA" id="ARBA00004120"/>
    </source>
</evidence>
<dbReference type="GO" id="GO:0004407">
    <property type="term" value="F:histone deacetylase activity"/>
    <property type="evidence" value="ECO:0007669"/>
    <property type="project" value="TreeGrafter"/>
</dbReference>
<keyword evidence="19" id="KW-0378">Hydrolase</keyword>
<dbReference type="GO" id="GO:0040029">
    <property type="term" value="P:epigenetic regulation of gene expression"/>
    <property type="evidence" value="ECO:0007669"/>
    <property type="project" value="TreeGrafter"/>
</dbReference>
<dbReference type="GO" id="GO:0016740">
    <property type="term" value="F:transferase activity"/>
    <property type="evidence" value="ECO:0007669"/>
    <property type="project" value="UniProtKB-KW"/>
</dbReference>
<keyword evidence="20" id="KW-0862">Zinc</keyword>
<evidence type="ECO:0000256" key="3">
    <source>
        <dbReference type="ARBA" id="ARBA00004123"/>
    </source>
</evidence>
<keyword evidence="26" id="KW-0206">Cytoskeleton</keyword>
<dbReference type="SMART" id="SM00290">
    <property type="entry name" value="ZnF_UBP"/>
    <property type="match status" value="1"/>
</dbReference>
<dbReference type="AlphaFoldDB" id="A0A7N6FC33"/>
<dbReference type="GO" id="GO:0000118">
    <property type="term" value="C:histone deacetylase complex"/>
    <property type="evidence" value="ECO:0007669"/>
    <property type="project" value="TreeGrafter"/>
</dbReference>
<dbReference type="Pfam" id="PF00850">
    <property type="entry name" value="Hist_deacetyl"/>
    <property type="match status" value="2"/>
</dbReference>
<dbReference type="InterPro" id="IPR037138">
    <property type="entry name" value="His_deacetylse_dom_sf"/>
</dbReference>
<dbReference type="GO" id="GO:0003779">
    <property type="term" value="F:actin binding"/>
    <property type="evidence" value="ECO:0007669"/>
    <property type="project" value="UniProtKB-KW"/>
</dbReference>
<keyword evidence="28" id="KW-0966">Cell projection</keyword>
<dbReference type="SUPFAM" id="SSF52768">
    <property type="entry name" value="Arginase/deacetylase"/>
    <property type="match status" value="2"/>
</dbReference>
<protein>
    <recommendedName>
        <fullName evidence="31">Protein deacetylase HDAC6</fullName>
    </recommendedName>
    <alternativeName>
        <fullName evidence="32">Tubulin-lysine deacetylase HDAC6</fullName>
    </alternativeName>
</protein>
<dbReference type="GO" id="GO:0051130">
    <property type="term" value="P:positive regulation of cellular component organization"/>
    <property type="evidence" value="ECO:0007669"/>
    <property type="project" value="UniProtKB-ARBA"/>
</dbReference>
<evidence type="ECO:0000256" key="4">
    <source>
        <dbReference type="ARBA" id="ARBA00004279"/>
    </source>
</evidence>
<evidence type="ECO:0000256" key="13">
    <source>
        <dbReference type="ARBA" id="ARBA00022553"/>
    </source>
</evidence>
<keyword evidence="36" id="KW-1185">Reference proteome</keyword>
<evidence type="ECO:0000256" key="31">
    <source>
        <dbReference type="ARBA" id="ARBA00068733"/>
    </source>
</evidence>